<gene>
    <name evidence="3" type="ORF">Cri9333_0018</name>
</gene>
<dbReference type="EMBL" id="CP003620">
    <property type="protein sequence ID" value="AFZ11023.1"/>
    <property type="molecule type" value="Genomic_DNA"/>
</dbReference>
<evidence type="ECO:0000259" key="2">
    <source>
        <dbReference type="Pfam" id="PF08239"/>
    </source>
</evidence>
<keyword evidence="1" id="KW-0732">Signal</keyword>
<dbReference type="RefSeq" id="WP_015201167.1">
    <property type="nucleotide sequence ID" value="NC_019753.1"/>
</dbReference>
<organism evidence="3 4">
    <name type="scientific">Crinalium epipsammum PCC 9333</name>
    <dbReference type="NCBI Taxonomy" id="1173022"/>
    <lineage>
        <taxon>Bacteria</taxon>
        <taxon>Bacillati</taxon>
        <taxon>Cyanobacteriota</taxon>
        <taxon>Cyanophyceae</taxon>
        <taxon>Gomontiellales</taxon>
        <taxon>Gomontiellaceae</taxon>
        <taxon>Crinalium</taxon>
    </lineage>
</organism>
<protein>
    <recommendedName>
        <fullName evidence="2">SH3b domain-containing protein</fullName>
    </recommendedName>
</protein>
<feature type="signal peptide" evidence="1">
    <location>
        <begin position="1"/>
        <end position="22"/>
    </location>
</feature>
<dbReference type="InterPro" id="IPR003646">
    <property type="entry name" value="SH3-like_bac-type"/>
</dbReference>
<dbReference type="Gene3D" id="2.30.30.40">
    <property type="entry name" value="SH3 Domains"/>
    <property type="match status" value="1"/>
</dbReference>
<name>K9VSJ8_9CYAN</name>
<proteinExistence type="predicted"/>
<evidence type="ECO:0000256" key="1">
    <source>
        <dbReference type="SAM" id="SignalP"/>
    </source>
</evidence>
<dbReference type="AlphaFoldDB" id="K9VSJ8"/>
<feature type="chain" id="PRO_5003937020" description="SH3b domain-containing protein" evidence="1">
    <location>
        <begin position="23"/>
        <end position="119"/>
    </location>
</feature>
<dbReference type="HOGENOM" id="CLU_2057469_0_0_3"/>
<sequence length="119" mass="12814">MNLKFLALLGTLLATGITTAYAQVPPQTKAISSCQKVNYPIGLNIRSAPNSSSPRIGSVGYGQKVRLAGTLKKAETGSFTVIPTTAKDEYETTWVKIQAPVRGFVLFTPIREKDSLIPC</sequence>
<feature type="domain" description="SH3b" evidence="2">
    <location>
        <begin position="42"/>
        <end position="98"/>
    </location>
</feature>
<dbReference type="Pfam" id="PF08239">
    <property type="entry name" value="SH3_3"/>
    <property type="match status" value="1"/>
</dbReference>
<keyword evidence="4" id="KW-1185">Reference proteome</keyword>
<accession>K9VSJ8</accession>
<dbReference type="KEGG" id="cep:Cri9333_0018"/>
<dbReference type="STRING" id="1173022.Cri9333_0018"/>
<dbReference type="Proteomes" id="UP000010472">
    <property type="component" value="Chromosome"/>
</dbReference>
<reference evidence="3 4" key="1">
    <citation type="submission" date="2012-06" db="EMBL/GenBank/DDBJ databases">
        <title>Finished chromosome of genome of Crinalium epipsammum PCC 9333.</title>
        <authorList>
            <consortium name="US DOE Joint Genome Institute"/>
            <person name="Gugger M."/>
            <person name="Coursin T."/>
            <person name="Rippka R."/>
            <person name="Tandeau De Marsac N."/>
            <person name="Huntemann M."/>
            <person name="Wei C.-L."/>
            <person name="Han J."/>
            <person name="Detter J.C."/>
            <person name="Han C."/>
            <person name="Tapia R."/>
            <person name="Davenport K."/>
            <person name="Daligault H."/>
            <person name="Erkkila T."/>
            <person name="Gu W."/>
            <person name="Munk A.C.C."/>
            <person name="Teshima H."/>
            <person name="Xu Y."/>
            <person name="Chain P."/>
            <person name="Chen A."/>
            <person name="Krypides N."/>
            <person name="Mavromatis K."/>
            <person name="Markowitz V."/>
            <person name="Szeto E."/>
            <person name="Ivanova N."/>
            <person name="Mikhailova N."/>
            <person name="Ovchinnikova G."/>
            <person name="Pagani I."/>
            <person name="Pati A."/>
            <person name="Goodwin L."/>
            <person name="Peters L."/>
            <person name="Pitluck S."/>
            <person name="Woyke T."/>
            <person name="Kerfeld C."/>
        </authorList>
    </citation>
    <scope>NUCLEOTIDE SEQUENCE [LARGE SCALE GENOMIC DNA]</scope>
    <source>
        <strain evidence="3 4">PCC 9333</strain>
    </source>
</reference>
<evidence type="ECO:0000313" key="4">
    <source>
        <dbReference type="Proteomes" id="UP000010472"/>
    </source>
</evidence>
<evidence type="ECO:0000313" key="3">
    <source>
        <dbReference type="EMBL" id="AFZ11023.1"/>
    </source>
</evidence>